<gene>
    <name evidence="7" type="ORF">NDK47_10535</name>
</gene>
<evidence type="ECO:0000259" key="6">
    <source>
        <dbReference type="Pfam" id="PF00413"/>
    </source>
</evidence>
<dbReference type="GO" id="GO:0008237">
    <property type="term" value="F:metallopeptidase activity"/>
    <property type="evidence" value="ECO:0007669"/>
    <property type="project" value="UniProtKB-KW"/>
</dbReference>
<keyword evidence="5" id="KW-0732">Signal</keyword>
<accession>A0ABY4WKI7</accession>
<keyword evidence="4" id="KW-0862">Zinc</keyword>
<keyword evidence="3 7" id="KW-0378">Hydrolase</keyword>
<dbReference type="SUPFAM" id="SSF55486">
    <property type="entry name" value="Metalloproteases ('zincins'), catalytic domain"/>
    <property type="match status" value="1"/>
</dbReference>
<dbReference type="Gene3D" id="3.40.390.10">
    <property type="entry name" value="Collagenase (Catalytic Domain)"/>
    <property type="match status" value="1"/>
</dbReference>
<evidence type="ECO:0000256" key="3">
    <source>
        <dbReference type="ARBA" id="ARBA00022801"/>
    </source>
</evidence>
<feature type="signal peptide" evidence="5">
    <location>
        <begin position="1"/>
        <end position="29"/>
    </location>
</feature>
<feature type="domain" description="Peptidase M10 metallopeptidase" evidence="6">
    <location>
        <begin position="135"/>
        <end position="187"/>
    </location>
</feature>
<dbReference type="EC" id="3.4.24.-" evidence="7"/>
<protein>
    <submittedName>
        <fullName evidence="7">Matrixin family metalloprotease</fullName>
        <ecNumber evidence="7">3.4.24.-</ecNumber>
    </submittedName>
</protein>
<proteinExistence type="predicted"/>
<evidence type="ECO:0000313" key="8">
    <source>
        <dbReference type="Proteomes" id="UP001056500"/>
    </source>
</evidence>
<feature type="chain" id="PRO_5046486425" evidence="5">
    <location>
        <begin position="30"/>
        <end position="188"/>
    </location>
</feature>
<evidence type="ECO:0000256" key="2">
    <source>
        <dbReference type="ARBA" id="ARBA00022723"/>
    </source>
</evidence>
<dbReference type="RefSeq" id="WP_251874775.1">
    <property type="nucleotide sequence ID" value="NZ_CP098755.1"/>
</dbReference>
<evidence type="ECO:0000256" key="5">
    <source>
        <dbReference type="SAM" id="SignalP"/>
    </source>
</evidence>
<keyword evidence="2" id="KW-0479">Metal-binding</keyword>
<evidence type="ECO:0000256" key="1">
    <source>
        <dbReference type="ARBA" id="ARBA00022670"/>
    </source>
</evidence>
<sequence>MVKKSTKIAVSVFSLVSTIAFFTTSSVFAAYLNGKWEISPVRYENVNLEKKYAEVLWASADAWNGIAYNLDLYPSTEKKPAQIEVRHVSRNSDERLGRSGTYAVGIPYDKYGNDDVHPYASGDLIIVRYLSDKLDDHKTTNLIIHEFGHILGLAHNNKVSIMNESYVFKSSIYGPTAFDKTNLINLYD</sequence>
<dbReference type="InterPro" id="IPR001818">
    <property type="entry name" value="Pept_M10_metallopeptidase"/>
</dbReference>
<dbReference type="InterPro" id="IPR024079">
    <property type="entry name" value="MetalloPept_cat_dom_sf"/>
</dbReference>
<evidence type="ECO:0000313" key="7">
    <source>
        <dbReference type="EMBL" id="USG67678.1"/>
    </source>
</evidence>
<keyword evidence="8" id="KW-1185">Reference proteome</keyword>
<dbReference type="Pfam" id="PF00413">
    <property type="entry name" value="Peptidase_M10"/>
    <property type="match status" value="1"/>
</dbReference>
<evidence type="ECO:0000256" key="4">
    <source>
        <dbReference type="ARBA" id="ARBA00022833"/>
    </source>
</evidence>
<reference evidence="7" key="1">
    <citation type="submission" date="2022-06" db="EMBL/GenBank/DDBJ databases">
        <title>Genome sequencing of Brevibacillus sp. BB3-R1.</title>
        <authorList>
            <person name="Heo J."/>
            <person name="Lee D."/>
            <person name="Won M."/>
            <person name="Han B.-H."/>
            <person name="Hong S.-B."/>
            <person name="Kwon S.-W."/>
        </authorList>
    </citation>
    <scope>NUCLEOTIDE SEQUENCE</scope>
    <source>
        <strain evidence="7">BB3-R1</strain>
    </source>
</reference>
<dbReference type="EMBL" id="CP098755">
    <property type="protein sequence ID" value="USG67678.1"/>
    <property type="molecule type" value="Genomic_DNA"/>
</dbReference>
<organism evidence="7 8">
    <name type="scientific">Brevibacillus ruminantium</name>
    <dbReference type="NCBI Taxonomy" id="2950604"/>
    <lineage>
        <taxon>Bacteria</taxon>
        <taxon>Bacillati</taxon>
        <taxon>Bacillota</taxon>
        <taxon>Bacilli</taxon>
        <taxon>Bacillales</taxon>
        <taxon>Paenibacillaceae</taxon>
        <taxon>Brevibacillus</taxon>
    </lineage>
</organism>
<keyword evidence="7" id="KW-0482">Metalloprotease</keyword>
<name>A0ABY4WKI7_9BACL</name>
<dbReference type="Proteomes" id="UP001056500">
    <property type="component" value="Chromosome"/>
</dbReference>
<keyword evidence="1" id="KW-0645">Protease</keyword>